<dbReference type="PANTHER" id="PTHR48182:SF2">
    <property type="entry name" value="PROTEIN SERAC1"/>
    <property type="match status" value="1"/>
</dbReference>
<gene>
    <name evidence="9" type="ORF">BU26DRAFT_55779</name>
</gene>
<keyword evidence="6 8" id="KW-0472">Membrane</keyword>
<organism evidence="9 10">
    <name type="scientific">Trematosphaeria pertusa</name>
    <dbReference type="NCBI Taxonomy" id="390896"/>
    <lineage>
        <taxon>Eukaryota</taxon>
        <taxon>Fungi</taxon>
        <taxon>Dikarya</taxon>
        <taxon>Ascomycota</taxon>
        <taxon>Pezizomycotina</taxon>
        <taxon>Dothideomycetes</taxon>
        <taxon>Pleosporomycetidae</taxon>
        <taxon>Pleosporales</taxon>
        <taxon>Massarineae</taxon>
        <taxon>Trematosphaeriaceae</taxon>
        <taxon>Trematosphaeria</taxon>
    </lineage>
</organism>
<dbReference type="OrthoDB" id="1658288at2759"/>
<dbReference type="SUPFAM" id="SSF53474">
    <property type="entry name" value="alpha/beta-Hydrolases"/>
    <property type="match status" value="1"/>
</dbReference>
<evidence type="ECO:0000256" key="2">
    <source>
        <dbReference type="ARBA" id="ARBA00004240"/>
    </source>
</evidence>
<evidence type="ECO:0000256" key="1">
    <source>
        <dbReference type="ARBA" id="ARBA00004173"/>
    </source>
</evidence>
<dbReference type="PANTHER" id="PTHR48182">
    <property type="entry name" value="PROTEIN SERAC1"/>
    <property type="match status" value="1"/>
</dbReference>
<accession>A0A6A6IBM2</accession>
<evidence type="ECO:0000256" key="8">
    <source>
        <dbReference type="SAM" id="Phobius"/>
    </source>
</evidence>
<name>A0A6A6IBM2_9PLEO</name>
<evidence type="ECO:0000256" key="4">
    <source>
        <dbReference type="ARBA" id="ARBA00022824"/>
    </source>
</evidence>
<feature type="region of interest" description="Disordered" evidence="7">
    <location>
        <begin position="406"/>
        <end position="432"/>
    </location>
</feature>
<keyword evidence="10" id="KW-1185">Reference proteome</keyword>
<keyword evidence="4" id="KW-0256">Endoplasmic reticulum</keyword>
<evidence type="ECO:0000313" key="10">
    <source>
        <dbReference type="Proteomes" id="UP000800094"/>
    </source>
</evidence>
<evidence type="ECO:0000256" key="5">
    <source>
        <dbReference type="ARBA" id="ARBA00023128"/>
    </source>
</evidence>
<evidence type="ECO:0000313" key="9">
    <source>
        <dbReference type="EMBL" id="KAF2246940.1"/>
    </source>
</evidence>
<evidence type="ECO:0000256" key="7">
    <source>
        <dbReference type="SAM" id="MobiDB-lite"/>
    </source>
</evidence>
<protein>
    <submittedName>
        <fullName evidence="9">Uncharacterized protein</fullName>
    </submittedName>
</protein>
<keyword evidence="5" id="KW-0496">Mitochondrion</keyword>
<dbReference type="InterPro" id="IPR052374">
    <property type="entry name" value="SERAC1"/>
</dbReference>
<dbReference type="RefSeq" id="XP_033681944.1">
    <property type="nucleotide sequence ID" value="XM_033832498.1"/>
</dbReference>
<dbReference type="Proteomes" id="UP000800094">
    <property type="component" value="Unassembled WGS sequence"/>
</dbReference>
<comment type="subcellular location">
    <subcellularLocation>
        <location evidence="2">Endoplasmic reticulum</location>
    </subcellularLocation>
    <subcellularLocation>
        <location evidence="3">Membrane</location>
    </subcellularLocation>
    <subcellularLocation>
        <location evidence="1">Mitochondrion</location>
    </subcellularLocation>
</comment>
<sequence>MDTSQILTIIVTVIVTLTVTYVWQKGLLCSIDAKRFVEHVAGGKRPPGRASERFHTWRIQGSYRGENESGDDILKALEKAVRAEAVQKAVVEDGTGFYATITFPGSSVAVLPTLSEAYSCDSHFLGVTPLTSGRVHGGSFDIIAVPGLASHPLGSFKSPKGYHVWLRDFLSDLFPDARVLLYGYDTKLTSKEGKWSIRDLARGLLEAVIAFRERTKTTQRPFVLVGHSLGGIIAKEALVIASKHREESYRDFFNSACGVMLFGAPNLGLRQDRLLSLVEGQPNEQLIRDLVVDNESQPSPYFQELNEKFKQCTPQGGNIQVVCFYEQRLSKVVKFNAEGALYHSGELALMVPEDSATSGGFYPGVPLDTDHSGLVKYASVHDQVFKIVMEKFGAMILHARRNTTGRKESGLDVVQDNESTDEEFAHDGGSSRRASAWYGGRNNVRTGVLLQGNQRAGRDMTFGYSKP</sequence>
<dbReference type="InterPro" id="IPR029058">
    <property type="entry name" value="AB_hydrolase_fold"/>
</dbReference>
<evidence type="ECO:0000256" key="3">
    <source>
        <dbReference type="ARBA" id="ARBA00004370"/>
    </source>
</evidence>
<keyword evidence="8" id="KW-1133">Transmembrane helix</keyword>
<dbReference type="EMBL" id="ML987198">
    <property type="protein sequence ID" value="KAF2246940.1"/>
    <property type="molecule type" value="Genomic_DNA"/>
</dbReference>
<dbReference type="GO" id="GO:0005739">
    <property type="term" value="C:mitochondrion"/>
    <property type="evidence" value="ECO:0007669"/>
    <property type="project" value="UniProtKB-SubCell"/>
</dbReference>
<dbReference type="GO" id="GO:0005783">
    <property type="term" value="C:endoplasmic reticulum"/>
    <property type="evidence" value="ECO:0007669"/>
    <property type="project" value="UniProtKB-SubCell"/>
</dbReference>
<proteinExistence type="predicted"/>
<keyword evidence="8" id="KW-0812">Transmembrane</keyword>
<dbReference type="Gene3D" id="3.40.50.1820">
    <property type="entry name" value="alpha/beta hydrolase"/>
    <property type="match status" value="1"/>
</dbReference>
<reference evidence="9" key="1">
    <citation type="journal article" date="2020" name="Stud. Mycol.">
        <title>101 Dothideomycetes genomes: a test case for predicting lifestyles and emergence of pathogens.</title>
        <authorList>
            <person name="Haridas S."/>
            <person name="Albert R."/>
            <person name="Binder M."/>
            <person name="Bloem J."/>
            <person name="Labutti K."/>
            <person name="Salamov A."/>
            <person name="Andreopoulos B."/>
            <person name="Baker S."/>
            <person name="Barry K."/>
            <person name="Bills G."/>
            <person name="Bluhm B."/>
            <person name="Cannon C."/>
            <person name="Castanera R."/>
            <person name="Culley D."/>
            <person name="Daum C."/>
            <person name="Ezra D."/>
            <person name="Gonzalez J."/>
            <person name="Henrissat B."/>
            <person name="Kuo A."/>
            <person name="Liang C."/>
            <person name="Lipzen A."/>
            <person name="Lutzoni F."/>
            <person name="Magnuson J."/>
            <person name="Mondo S."/>
            <person name="Nolan M."/>
            <person name="Ohm R."/>
            <person name="Pangilinan J."/>
            <person name="Park H.-J."/>
            <person name="Ramirez L."/>
            <person name="Alfaro M."/>
            <person name="Sun H."/>
            <person name="Tritt A."/>
            <person name="Yoshinaga Y."/>
            <person name="Zwiers L.-H."/>
            <person name="Turgeon B."/>
            <person name="Goodwin S."/>
            <person name="Spatafora J."/>
            <person name="Crous P."/>
            <person name="Grigoriev I."/>
        </authorList>
    </citation>
    <scope>NUCLEOTIDE SEQUENCE</scope>
    <source>
        <strain evidence="9">CBS 122368</strain>
    </source>
</reference>
<evidence type="ECO:0000256" key="6">
    <source>
        <dbReference type="ARBA" id="ARBA00023136"/>
    </source>
</evidence>
<feature type="transmembrane region" description="Helical" evidence="8">
    <location>
        <begin position="6"/>
        <end position="23"/>
    </location>
</feature>
<dbReference type="GO" id="GO:0016020">
    <property type="term" value="C:membrane"/>
    <property type="evidence" value="ECO:0007669"/>
    <property type="project" value="UniProtKB-SubCell"/>
</dbReference>
<dbReference type="AlphaFoldDB" id="A0A6A6IBM2"/>
<dbReference type="GeneID" id="54585828"/>